<accession>A0A413ZQW5</accession>
<comment type="caution">
    <text evidence="1">The sequence shown here is derived from an EMBL/GenBank/DDBJ whole genome shotgun (WGS) entry which is preliminary data.</text>
</comment>
<dbReference type="AlphaFoldDB" id="A0A413ZQW5"/>
<dbReference type="Proteomes" id="UP000285305">
    <property type="component" value="Unassembled WGS sequence"/>
</dbReference>
<name>A0A413ZQW5_BACSE</name>
<gene>
    <name evidence="1" type="ORF">DW853_09715</name>
</gene>
<dbReference type="EMBL" id="QSHQ01000016">
    <property type="protein sequence ID" value="RHC29194.1"/>
    <property type="molecule type" value="Genomic_DNA"/>
</dbReference>
<evidence type="ECO:0000313" key="1">
    <source>
        <dbReference type="EMBL" id="RHC29194.1"/>
    </source>
</evidence>
<reference evidence="1 2" key="1">
    <citation type="submission" date="2018-08" db="EMBL/GenBank/DDBJ databases">
        <title>A genome reference for cultivated species of the human gut microbiota.</title>
        <authorList>
            <person name="Zou Y."/>
            <person name="Xue W."/>
            <person name="Luo G."/>
        </authorList>
    </citation>
    <scope>NUCLEOTIDE SEQUENCE [LARGE SCALE GENOMIC DNA]</scope>
    <source>
        <strain evidence="1 2">AM36-9BH</strain>
    </source>
</reference>
<protein>
    <submittedName>
        <fullName evidence="1">Transcriptional regulator</fullName>
    </submittedName>
</protein>
<evidence type="ECO:0000313" key="2">
    <source>
        <dbReference type="Proteomes" id="UP000285305"/>
    </source>
</evidence>
<organism evidence="1 2">
    <name type="scientific">Bacteroides stercoris</name>
    <dbReference type="NCBI Taxonomy" id="46506"/>
    <lineage>
        <taxon>Bacteria</taxon>
        <taxon>Pseudomonadati</taxon>
        <taxon>Bacteroidota</taxon>
        <taxon>Bacteroidia</taxon>
        <taxon>Bacteroidales</taxon>
        <taxon>Bacteroidaceae</taxon>
        <taxon>Bacteroides</taxon>
    </lineage>
</organism>
<proteinExistence type="predicted"/>
<sequence>MEQVERKLQEKFQTFIHKTVVYSRHKKRIMKEERPTISGLIFVKGECCHEIQAFLDRYLPGLHLVKDYYTRKIVTIPSSQMFPFMKISEIDADKVRFMPNSLGHYAFGHTRIVVTSGLLAGLEGYIIRIAREKRLVTSIGNMTIAISGINKESFENAEEYVNLRKEQQGEKVFPNTAIFTPEQIRVNNCFFEPQNRIDVLAIAKSLDKCILQAESLIMSHEYVKAIEIAVCILEEIGCRMFHDGKQMRVDRIKDVINAMCNNTIRILSTIETLPGISAEIKERIDTERQSLFIRFPFLPLSIK</sequence>